<dbReference type="GO" id="GO:0005789">
    <property type="term" value="C:endoplasmic reticulum membrane"/>
    <property type="evidence" value="ECO:0007669"/>
    <property type="project" value="UniProtKB-SubCell"/>
</dbReference>
<evidence type="ECO:0000256" key="6">
    <source>
        <dbReference type="ARBA" id="ARBA00022824"/>
    </source>
</evidence>
<comment type="caution">
    <text evidence="15">The sequence shown here is derived from an EMBL/GenBank/DDBJ whole genome shotgun (WGS) entry which is preliminary data.</text>
</comment>
<gene>
    <name evidence="15" type="ORF">CDAUBV1_LOCUS5300</name>
</gene>
<evidence type="ECO:0000256" key="14">
    <source>
        <dbReference type="SAM" id="Phobius"/>
    </source>
</evidence>
<keyword evidence="9" id="KW-0576">Peroxisome</keyword>
<dbReference type="EMBL" id="CAXLJL010000124">
    <property type="protein sequence ID" value="CAL5132476.1"/>
    <property type="molecule type" value="Genomic_DNA"/>
</dbReference>
<comment type="subcellular location">
    <subcellularLocation>
        <location evidence="2">Cytoplasmic vesicle</location>
    </subcellularLocation>
    <subcellularLocation>
        <location evidence="1">Endoplasmic reticulum membrane</location>
        <topology evidence="1">Multi-pass membrane protein</topology>
    </subcellularLocation>
    <subcellularLocation>
        <location evidence="3">Peroxisome membrane</location>
        <topology evidence="3">Multi-pass membrane protein</topology>
    </subcellularLocation>
</comment>
<evidence type="ECO:0000256" key="12">
    <source>
        <dbReference type="ARBA" id="ARBA00024424"/>
    </source>
</evidence>
<dbReference type="InterPro" id="IPR040399">
    <property type="entry name" value="TMEM35A/B"/>
</dbReference>
<keyword evidence="8 14" id="KW-0472">Membrane</keyword>
<proteinExistence type="inferred from homology"/>
<evidence type="ECO:0000256" key="2">
    <source>
        <dbReference type="ARBA" id="ARBA00004541"/>
    </source>
</evidence>
<dbReference type="GO" id="GO:0051131">
    <property type="term" value="P:chaperone-mediated protein complex assembly"/>
    <property type="evidence" value="ECO:0007669"/>
    <property type="project" value="TreeGrafter"/>
</dbReference>
<evidence type="ECO:0000256" key="5">
    <source>
        <dbReference type="ARBA" id="ARBA00022692"/>
    </source>
</evidence>
<evidence type="ECO:0000313" key="16">
    <source>
        <dbReference type="Proteomes" id="UP001497525"/>
    </source>
</evidence>
<sequence length="199" mass="21899">MSNTALTAISVAVGLFFVFFGTLKLAPIFSEDLYRNMRKTFVTIYSSFPLSGWTGWSPSPHIVRRIYGATEVVGGLVLAICSGVLQDISSGILLLLMLFNLYGVWNVSEGLKEASNSIVFGLLLTCRFVIRAQAVQSAGELSAEECDQALKDDIRRRVAKLRRELTEMNDVRKSAAMESPNGKPKNERLVSGADDKKCK</sequence>
<dbReference type="GO" id="GO:2000010">
    <property type="term" value="P:positive regulation of protein localization to cell surface"/>
    <property type="evidence" value="ECO:0007669"/>
    <property type="project" value="TreeGrafter"/>
</dbReference>
<keyword evidence="5 14" id="KW-0812">Transmembrane</keyword>
<evidence type="ECO:0000256" key="10">
    <source>
        <dbReference type="ARBA" id="ARBA00023186"/>
    </source>
</evidence>
<evidence type="ECO:0000256" key="8">
    <source>
        <dbReference type="ARBA" id="ARBA00023136"/>
    </source>
</evidence>
<keyword evidence="7 14" id="KW-1133">Transmembrane helix</keyword>
<keyword evidence="6" id="KW-0256">Endoplasmic reticulum</keyword>
<dbReference type="GO" id="GO:0005778">
    <property type="term" value="C:peroxisomal membrane"/>
    <property type="evidence" value="ECO:0007669"/>
    <property type="project" value="UniProtKB-SubCell"/>
</dbReference>
<evidence type="ECO:0000313" key="15">
    <source>
        <dbReference type="EMBL" id="CAL5132476.1"/>
    </source>
</evidence>
<feature type="transmembrane region" description="Helical" evidence="14">
    <location>
        <begin position="6"/>
        <end position="29"/>
    </location>
</feature>
<evidence type="ECO:0000256" key="13">
    <source>
        <dbReference type="SAM" id="MobiDB-lite"/>
    </source>
</evidence>
<feature type="compositionally biased region" description="Basic and acidic residues" evidence="13">
    <location>
        <begin position="184"/>
        <end position="199"/>
    </location>
</feature>
<accession>A0AAV2T8K8</accession>
<evidence type="ECO:0000256" key="9">
    <source>
        <dbReference type="ARBA" id="ARBA00023140"/>
    </source>
</evidence>
<name>A0AAV2T8K8_CALDB</name>
<keyword evidence="10" id="KW-0143">Chaperone</keyword>
<dbReference type="AlphaFoldDB" id="A0AAV2T8K8"/>
<comment type="similarity">
    <text evidence="4">Belongs to the DoxX family.</text>
</comment>
<dbReference type="PANTHER" id="PTHR13163">
    <property type="entry name" value="SPINAL CORD EXPRESSION PROTEIN 4"/>
    <property type="match status" value="1"/>
</dbReference>
<dbReference type="GO" id="GO:0031410">
    <property type="term" value="C:cytoplasmic vesicle"/>
    <property type="evidence" value="ECO:0007669"/>
    <property type="project" value="UniProtKB-SubCell"/>
</dbReference>
<protein>
    <recommendedName>
        <fullName evidence="12">Novel acetylcholine receptor chaperone</fullName>
    </recommendedName>
</protein>
<organism evidence="15 16">
    <name type="scientific">Calicophoron daubneyi</name>
    <name type="common">Rumen fluke</name>
    <name type="synonym">Paramphistomum daubneyi</name>
    <dbReference type="NCBI Taxonomy" id="300641"/>
    <lineage>
        <taxon>Eukaryota</taxon>
        <taxon>Metazoa</taxon>
        <taxon>Spiralia</taxon>
        <taxon>Lophotrochozoa</taxon>
        <taxon>Platyhelminthes</taxon>
        <taxon>Trematoda</taxon>
        <taxon>Digenea</taxon>
        <taxon>Plagiorchiida</taxon>
        <taxon>Pronocephalata</taxon>
        <taxon>Paramphistomoidea</taxon>
        <taxon>Paramphistomidae</taxon>
        <taxon>Calicophoron</taxon>
    </lineage>
</organism>
<keyword evidence="11" id="KW-0968">Cytoplasmic vesicle</keyword>
<dbReference type="Proteomes" id="UP001497525">
    <property type="component" value="Unassembled WGS sequence"/>
</dbReference>
<evidence type="ECO:0000256" key="3">
    <source>
        <dbReference type="ARBA" id="ARBA00004585"/>
    </source>
</evidence>
<reference evidence="15" key="1">
    <citation type="submission" date="2024-06" db="EMBL/GenBank/DDBJ databases">
        <authorList>
            <person name="Liu X."/>
            <person name="Lenzi L."/>
            <person name="Haldenby T S."/>
            <person name="Uol C."/>
        </authorList>
    </citation>
    <scope>NUCLEOTIDE SEQUENCE</scope>
</reference>
<evidence type="ECO:0000256" key="7">
    <source>
        <dbReference type="ARBA" id="ARBA00022989"/>
    </source>
</evidence>
<evidence type="ECO:0000256" key="11">
    <source>
        <dbReference type="ARBA" id="ARBA00023329"/>
    </source>
</evidence>
<evidence type="ECO:0000256" key="1">
    <source>
        <dbReference type="ARBA" id="ARBA00004477"/>
    </source>
</evidence>
<dbReference type="PANTHER" id="PTHR13163:SF0">
    <property type="entry name" value="NOVEL ACETYLCHOLINE RECEPTOR CHAPERONE"/>
    <property type="match status" value="1"/>
</dbReference>
<feature type="region of interest" description="Disordered" evidence="13">
    <location>
        <begin position="170"/>
        <end position="199"/>
    </location>
</feature>
<evidence type="ECO:0000256" key="4">
    <source>
        <dbReference type="ARBA" id="ARBA00006679"/>
    </source>
</evidence>